<comment type="caution">
    <text evidence="2">The sequence shown here is derived from an EMBL/GenBank/DDBJ whole genome shotgun (WGS) entry which is preliminary data.</text>
</comment>
<name>A0A811U443_CERCA</name>
<evidence type="ECO:0000313" key="2">
    <source>
        <dbReference type="EMBL" id="CAD6993108.1"/>
    </source>
</evidence>
<keyword evidence="1" id="KW-0732">Signal</keyword>
<keyword evidence="3" id="KW-1185">Reference proteome</keyword>
<evidence type="ECO:0000256" key="1">
    <source>
        <dbReference type="SAM" id="SignalP"/>
    </source>
</evidence>
<gene>
    <name evidence="2" type="ORF">CCAP1982_LOCUS1933</name>
</gene>
<dbReference type="Proteomes" id="UP000606786">
    <property type="component" value="Unassembled WGS sequence"/>
</dbReference>
<dbReference type="EMBL" id="CAJHJT010000001">
    <property type="protein sequence ID" value="CAD6993108.1"/>
    <property type="molecule type" value="Genomic_DNA"/>
</dbReference>
<feature type="chain" id="PRO_5033052582" evidence="1">
    <location>
        <begin position="16"/>
        <end position="109"/>
    </location>
</feature>
<protein>
    <submittedName>
        <fullName evidence="2">(Mediterranean fruit fly) hypothetical protein</fullName>
    </submittedName>
</protein>
<accession>A0A811U443</accession>
<evidence type="ECO:0000313" key="3">
    <source>
        <dbReference type="Proteomes" id="UP000606786"/>
    </source>
</evidence>
<reference evidence="2" key="1">
    <citation type="submission" date="2020-11" db="EMBL/GenBank/DDBJ databases">
        <authorList>
            <person name="Whitehead M."/>
        </authorList>
    </citation>
    <scope>NUCLEOTIDE SEQUENCE</scope>
    <source>
        <strain evidence="2">EGII</strain>
    </source>
</reference>
<organism evidence="2 3">
    <name type="scientific">Ceratitis capitata</name>
    <name type="common">Mediterranean fruit fly</name>
    <name type="synonym">Tephritis capitata</name>
    <dbReference type="NCBI Taxonomy" id="7213"/>
    <lineage>
        <taxon>Eukaryota</taxon>
        <taxon>Metazoa</taxon>
        <taxon>Ecdysozoa</taxon>
        <taxon>Arthropoda</taxon>
        <taxon>Hexapoda</taxon>
        <taxon>Insecta</taxon>
        <taxon>Pterygota</taxon>
        <taxon>Neoptera</taxon>
        <taxon>Endopterygota</taxon>
        <taxon>Diptera</taxon>
        <taxon>Brachycera</taxon>
        <taxon>Muscomorpha</taxon>
        <taxon>Tephritoidea</taxon>
        <taxon>Tephritidae</taxon>
        <taxon>Ceratitis</taxon>
        <taxon>Ceratitis</taxon>
    </lineage>
</organism>
<dbReference type="AlphaFoldDB" id="A0A811U443"/>
<sequence>MKIIVIFLVLATVSATKSRESKYQHWKDKTDKKIIDKYDNKQKNYYNRKNKDLMSGIASALARPNLTAAQISRLTSAYSKLSEANQKSLNFKKSAFQSGFYTLLQVLEG</sequence>
<proteinExistence type="predicted"/>
<feature type="signal peptide" evidence="1">
    <location>
        <begin position="1"/>
        <end position="15"/>
    </location>
</feature>